<feature type="domain" description="GS catalytic" evidence="15">
    <location>
        <begin position="94"/>
        <end position="346"/>
    </location>
</feature>
<dbReference type="AlphaFoldDB" id="A0A1F4VFY0"/>
<dbReference type="SUPFAM" id="SSF55931">
    <property type="entry name" value="Glutamine synthetase/guanido kinase"/>
    <property type="match status" value="1"/>
</dbReference>
<dbReference type="PROSITE" id="PS51987">
    <property type="entry name" value="GS_CATALYTIC"/>
    <property type="match status" value="1"/>
</dbReference>
<reference evidence="16 17" key="1">
    <citation type="journal article" date="2016" name="Nat. Commun.">
        <title>Thousands of microbial genomes shed light on interconnected biogeochemical processes in an aquifer system.</title>
        <authorList>
            <person name="Anantharaman K."/>
            <person name="Brown C.T."/>
            <person name="Hug L.A."/>
            <person name="Sharon I."/>
            <person name="Castelle C.J."/>
            <person name="Probst A.J."/>
            <person name="Thomas B.C."/>
            <person name="Singh A."/>
            <person name="Wilkins M.J."/>
            <person name="Karaoz U."/>
            <person name="Brodie E.L."/>
            <person name="Williams K.H."/>
            <person name="Hubbard S.S."/>
            <person name="Banfield J.F."/>
        </authorList>
    </citation>
    <scope>NUCLEOTIDE SEQUENCE [LARGE SCALE GENOMIC DNA]</scope>
</reference>
<dbReference type="InterPro" id="IPR014746">
    <property type="entry name" value="Gln_synth/guanido_kin_cat_dom"/>
</dbReference>
<comment type="catalytic activity">
    <reaction evidence="10 13">
        <text>L-glutamate + NH4(+) + ATP = L-glutamine + ADP + phosphate + H(+)</text>
        <dbReference type="Rhea" id="RHEA:16169"/>
        <dbReference type="ChEBI" id="CHEBI:15378"/>
        <dbReference type="ChEBI" id="CHEBI:28938"/>
        <dbReference type="ChEBI" id="CHEBI:29985"/>
        <dbReference type="ChEBI" id="CHEBI:30616"/>
        <dbReference type="ChEBI" id="CHEBI:43474"/>
        <dbReference type="ChEBI" id="CHEBI:58359"/>
        <dbReference type="ChEBI" id="CHEBI:456216"/>
        <dbReference type="EC" id="6.3.1.2"/>
    </reaction>
</comment>
<evidence type="ECO:0000313" key="17">
    <source>
        <dbReference type="Proteomes" id="UP000179005"/>
    </source>
</evidence>
<evidence type="ECO:0000256" key="3">
    <source>
        <dbReference type="ARBA" id="ARBA00009897"/>
    </source>
</evidence>
<evidence type="ECO:0000256" key="5">
    <source>
        <dbReference type="ARBA" id="ARBA00022490"/>
    </source>
</evidence>
<keyword evidence="8 13" id="KW-0067">ATP-binding</keyword>
<dbReference type="SMART" id="SM01230">
    <property type="entry name" value="Gln-synt_C"/>
    <property type="match status" value="1"/>
</dbReference>
<evidence type="ECO:0000313" key="16">
    <source>
        <dbReference type="EMBL" id="OGC56104.1"/>
    </source>
</evidence>
<dbReference type="GO" id="GO:0004356">
    <property type="term" value="F:glutamine synthetase activity"/>
    <property type="evidence" value="ECO:0007669"/>
    <property type="project" value="UniProtKB-EC"/>
</dbReference>
<dbReference type="PANTHER" id="PTHR20852">
    <property type="entry name" value="GLUTAMINE SYNTHETASE"/>
    <property type="match status" value="1"/>
</dbReference>
<dbReference type="InterPro" id="IPR050292">
    <property type="entry name" value="Glutamine_Synthetase"/>
</dbReference>
<feature type="domain" description="GS beta-grasp" evidence="14">
    <location>
        <begin position="4"/>
        <end position="87"/>
    </location>
</feature>
<accession>A0A1F4VFY0</accession>
<organism evidence="16 17">
    <name type="scientific">candidate division WWE3 bacterium RIFCSPHIGHO2_01_FULL_48_15</name>
    <dbReference type="NCBI Taxonomy" id="1802619"/>
    <lineage>
        <taxon>Bacteria</taxon>
        <taxon>Katanobacteria</taxon>
    </lineage>
</organism>
<dbReference type="PROSITE" id="PS51986">
    <property type="entry name" value="GS_BETA_GRASP"/>
    <property type="match status" value="1"/>
</dbReference>
<dbReference type="EMBL" id="MEVC01000003">
    <property type="protein sequence ID" value="OGC56104.1"/>
    <property type="molecule type" value="Genomic_DNA"/>
</dbReference>
<comment type="subcellular location">
    <subcellularLocation>
        <location evidence="2">Cytoplasm</location>
    </subcellularLocation>
</comment>
<protein>
    <recommendedName>
        <fullName evidence="4 13">Glutamine synthetase</fullName>
        <ecNumber evidence="4 13">6.3.1.2</ecNumber>
    </recommendedName>
</protein>
<comment type="function">
    <text evidence="1">Catalyzes the ATP-dependent biosynthesis of glutamine from glutamate and ammonia.</text>
</comment>
<dbReference type="Pfam" id="PF00120">
    <property type="entry name" value="Gln-synt_C"/>
    <property type="match status" value="1"/>
</dbReference>
<proteinExistence type="inferred from homology"/>
<comment type="caution">
    <text evidence="16">The sequence shown here is derived from an EMBL/GenBank/DDBJ whole genome shotgun (WGS) entry which is preliminary data.</text>
</comment>
<dbReference type="Gene3D" id="3.10.20.70">
    <property type="entry name" value="Glutamine synthetase, N-terminal domain"/>
    <property type="match status" value="1"/>
</dbReference>
<comment type="subunit">
    <text evidence="9">Homooctamer and homotetramer.</text>
</comment>
<evidence type="ECO:0000256" key="2">
    <source>
        <dbReference type="ARBA" id="ARBA00004496"/>
    </source>
</evidence>
<evidence type="ECO:0000256" key="10">
    <source>
        <dbReference type="ARBA" id="ARBA00049436"/>
    </source>
</evidence>
<dbReference type="Gene3D" id="3.30.590.10">
    <property type="entry name" value="Glutamine synthetase/guanido kinase, catalytic domain"/>
    <property type="match status" value="1"/>
</dbReference>
<evidence type="ECO:0000256" key="6">
    <source>
        <dbReference type="ARBA" id="ARBA00022598"/>
    </source>
</evidence>
<keyword evidence="7 13" id="KW-0547">Nucleotide-binding</keyword>
<evidence type="ECO:0000256" key="11">
    <source>
        <dbReference type="PROSITE-ProRule" id="PRU01330"/>
    </source>
</evidence>
<dbReference type="PROSITE" id="PS00180">
    <property type="entry name" value="GLNA_1"/>
    <property type="match status" value="1"/>
</dbReference>
<evidence type="ECO:0000256" key="13">
    <source>
        <dbReference type="RuleBase" id="RU004356"/>
    </source>
</evidence>
<dbReference type="EC" id="6.3.1.2" evidence="4 13"/>
<evidence type="ECO:0000256" key="9">
    <source>
        <dbReference type="ARBA" id="ARBA00038740"/>
    </source>
</evidence>
<dbReference type="GO" id="GO:0005737">
    <property type="term" value="C:cytoplasm"/>
    <property type="evidence" value="ECO:0007669"/>
    <property type="project" value="UniProtKB-SubCell"/>
</dbReference>
<keyword evidence="5" id="KW-0963">Cytoplasm</keyword>
<keyword evidence="6 13" id="KW-0436">Ligase</keyword>
<evidence type="ECO:0000256" key="1">
    <source>
        <dbReference type="ARBA" id="ARBA00003117"/>
    </source>
</evidence>
<dbReference type="InterPro" id="IPR008147">
    <property type="entry name" value="Gln_synt_N"/>
</dbReference>
<evidence type="ECO:0000256" key="4">
    <source>
        <dbReference type="ARBA" id="ARBA00012937"/>
    </source>
</evidence>
<dbReference type="PANTHER" id="PTHR20852:SF57">
    <property type="entry name" value="GLUTAMINE SYNTHETASE 2 CYTOPLASMIC"/>
    <property type="match status" value="1"/>
</dbReference>
<evidence type="ECO:0000259" key="15">
    <source>
        <dbReference type="PROSITE" id="PS51987"/>
    </source>
</evidence>
<gene>
    <name evidence="16" type="ORF">A2797_01910</name>
</gene>
<comment type="similarity">
    <text evidence="3 11 12">Belongs to the glutamine synthetase family.</text>
</comment>
<dbReference type="GO" id="GO:0006542">
    <property type="term" value="P:glutamine biosynthetic process"/>
    <property type="evidence" value="ECO:0007669"/>
    <property type="project" value="InterPro"/>
</dbReference>
<dbReference type="SUPFAM" id="SSF54368">
    <property type="entry name" value="Glutamine synthetase, N-terminal domain"/>
    <property type="match status" value="1"/>
</dbReference>
<dbReference type="InterPro" id="IPR036651">
    <property type="entry name" value="Gln_synt_N_sf"/>
</dbReference>
<evidence type="ECO:0000259" key="14">
    <source>
        <dbReference type="PROSITE" id="PS51986"/>
    </source>
</evidence>
<name>A0A1F4VFY0_UNCKA</name>
<dbReference type="GO" id="GO:0005524">
    <property type="term" value="F:ATP binding"/>
    <property type="evidence" value="ECO:0007669"/>
    <property type="project" value="UniProtKB-KW"/>
</dbReference>
<dbReference type="InterPro" id="IPR027302">
    <property type="entry name" value="Gln_synth_N_conserv_site"/>
</dbReference>
<sequence>MKPIQAEYIWLGGYSPQELRSKTKIVELKRSTLDPKDFPEWGFDGSSTGQAEGHKSDCKLKPVFVVPDPLRGEPNCLIFCEVLNPDGTSHPTNKRVLLKKAQEKYQKSESWAGIEQEYTLYKGSEPLGFAAQKPSKPRPQGPYYCGVGTELIFGRPLIEAHTRACLDSGLKIAGTNAEVMPGQWEFQIGPLDPLRCADELWLARWILKRLGEEYGLTVSFAPKPVVKGDWNGAGGHTNFSTDEMREKGGIKAVLGACRKLEKFHKNHIAVYGKGNEERLTGKHETCGINHFRWGLSDRGASIRIPMATINAGCGYLEDRRPAANMDPYEVLIALLETICGSGFQSI</sequence>
<dbReference type="STRING" id="1802619.A2797_01910"/>
<evidence type="ECO:0000256" key="7">
    <source>
        <dbReference type="ARBA" id="ARBA00022741"/>
    </source>
</evidence>
<evidence type="ECO:0000256" key="8">
    <source>
        <dbReference type="ARBA" id="ARBA00022840"/>
    </source>
</evidence>
<dbReference type="PROSITE" id="PS00181">
    <property type="entry name" value="GLNA_ATP"/>
    <property type="match status" value="1"/>
</dbReference>
<dbReference type="FunFam" id="3.30.590.10:FF:000011">
    <property type="entry name" value="Glutamine synthetase"/>
    <property type="match status" value="1"/>
</dbReference>
<dbReference type="Pfam" id="PF03951">
    <property type="entry name" value="Gln-synt_N"/>
    <property type="match status" value="1"/>
</dbReference>
<dbReference type="Proteomes" id="UP000179005">
    <property type="component" value="Unassembled WGS sequence"/>
</dbReference>
<evidence type="ECO:0000256" key="12">
    <source>
        <dbReference type="RuleBase" id="RU000384"/>
    </source>
</evidence>
<dbReference type="InterPro" id="IPR008146">
    <property type="entry name" value="Gln_synth_cat_dom"/>
</dbReference>
<dbReference type="InterPro" id="IPR027303">
    <property type="entry name" value="Gln_synth_gly_rich_site"/>
</dbReference>